<dbReference type="EMBL" id="HBFP01001913">
    <property type="protein sequence ID" value="CAD8817004.1"/>
    <property type="molecule type" value="Transcribed_RNA"/>
</dbReference>
<protein>
    <submittedName>
        <fullName evidence="1">Uncharacterized protein</fullName>
    </submittedName>
</protein>
<organism evidence="1">
    <name type="scientific">Timspurckia oligopyrenoides</name>
    <dbReference type="NCBI Taxonomy" id="708627"/>
    <lineage>
        <taxon>Eukaryota</taxon>
        <taxon>Rhodophyta</taxon>
        <taxon>Bangiophyceae</taxon>
        <taxon>Porphyridiales</taxon>
        <taxon>Porphyridiaceae</taxon>
        <taxon>Timspurckia</taxon>
    </lineage>
</organism>
<accession>A0A7S0ZBX8</accession>
<dbReference type="AlphaFoldDB" id="A0A7S0ZBX8"/>
<sequence length="324" mass="36137">MDKASEFVSGLFTRKSGSAKVTKVADSSGADEASSGFNTGNFWKIGDAKKIVCNRAGAIGSICRKDHLALWHSEGEVVNLATGVEIARMEGLEFTQVLSPWKAIQEQLAASLVSRKIVLFKSVEDGSILREFRIRPKASAIRVDAMTIPYQRLDFDLSPSGKLNLNVQFNERDTVRTVRHELPASGQFGKSGQLRQFSRFVRPNGKGSSSSSLTSWERYDFIRTENVDLISVWTRVGACPSWYGKSKCAYTLRSKLVPRAQIESLPVQLVDHLKKFHQRFLKPIEGEHEIEELQAGKLQLPIEVEALEGTTIRSTSKRSFIKFG</sequence>
<gene>
    <name evidence="1" type="ORF">TOLI1172_LOCUS1392</name>
</gene>
<reference evidence="1" key="1">
    <citation type="submission" date="2021-01" db="EMBL/GenBank/DDBJ databases">
        <authorList>
            <person name="Corre E."/>
            <person name="Pelletier E."/>
            <person name="Niang G."/>
            <person name="Scheremetjew M."/>
            <person name="Finn R."/>
            <person name="Kale V."/>
            <person name="Holt S."/>
            <person name="Cochrane G."/>
            <person name="Meng A."/>
            <person name="Brown T."/>
            <person name="Cohen L."/>
        </authorList>
    </citation>
    <scope>NUCLEOTIDE SEQUENCE</scope>
    <source>
        <strain evidence="1">CCMP3278</strain>
    </source>
</reference>
<name>A0A7S0ZBX8_9RHOD</name>
<evidence type="ECO:0000313" key="1">
    <source>
        <dbReference type="EMBL" id="CAD8817004.1"/>
    </source>
</evidence>
<proteinExistence type="predicted"/>